<dbReference type="InterPro" id="IPR036291">
    <property type="entry name" value="NAD(P)-bd_dom_sf"/>
</dbReference>
<evidence type="ECO:0000256" key="2">
    <source>
        <dbReference type="ARBA" id="ARBA00023445"/>
    </source>
</evidence>
<dbReference type="FunCoup" id="A0A409YU63">
    <property type="interactions" value="58"/>
</dbReference>
<keyword evidence="1" id="KW-0560">Oxidoreductase</keyword>
<evidence type="ECO:0000313" key="5">
    <source>
        <dbReference type="EMBL" id="PPR06554.1"/>
    </source>
</evidence>
<dbReference type="GO" id="GO:0016616">
    <property type="term" value="F:oxidoreductase activity, acting on the CH-OH group of donors, NAD or NADP as acceptor"/>
    <property type="evidence" value="ECO:0007669"/>
    <property type="project" value="TreeGrafter"/>
</dbReference>
<organism evidence="5 6">
    <name type="scientific">Gymnopilus dilepis</name>
    <dbReference type="NCBI Taxonomy" id="231916"/>
    <lineage>
        <taxon>Eukaryota</taxon>
        <taxon>Fungi</taxon>
        <taxon>Dikarya</taxon>
        <taxon>Basidiomycota</taxon>
        <taxon>Agaricomycotina</taxon>
        <taxon>Agaricomycetes</taxon>
        <taxon>Agaricomycetidae</taxon>
        <taxon>Agaricales</taxon>
        <taxon>Agaricineae</taxon>
        <taxon>Hymenogastraceae</taxon>
        <taxon>Gymnopilus</taxon>
    </lineage>
</organism>
<feature type="compositionally biased region" description="Basic and acidic residues" evidence="3">
    <location>
        <begin position="146"/>
        <end position="163"/>
    </location>
</feature>
<dbReference type="SUPFAM" id="SSF51735">
    <property type="entry name" value="NAD(P)-binding Rossmann-fold domains"/>
    <property type="match status" value="2"/>
</dbReference>
<dbReference type="InParanoid" id="A0A409YU63"/>
<dbReference type="Pfam" id="PF01370">
    <property type="entry name" value="Epimerase"/>
    <property type="match status" value="2"/>
</dbReference>
<dbReference type="AlphaFoldDB" id="A0A409YU63"/>
<dbReference type="EMBL" id="NHYE01000286">
    <property type="protein sequence ID" value="PPR06554.1"/>
    <property type="molecule type" value="Genomic_DNA"/>
</dbReference>
<feature type="domain" description="NAD-dependent epimerase/dehydratase" evidence="4">
    <location>
        <begin position="380"/>
        <end position="634"/>
    </location>
</feature>
<sequence length="717" mass="79578">MPTITKGDKILVSGANGYIAMWVVRHLLERGYAVRGTVRSEGKGKYVKEYFTSLGFGDKLELVVVEDIEKEGAFDEAVKDVDAIAHTASPFHANVKHPDEFFRPAIQGTVGMLKSALKNGSKVKRIVVTSSCAAILTPTDKPSTFSEKDWNAASPKEVEEKGSDAPPMSIYRASKTLAEKAAWTFYEEHKSEVKWDLAVINPPFTSCSISYLTRNFVAYNLGFRRKIFFSPTFNLILQLTILQPPIHDVSSPASLNTSLKAWYDTVVADTPKSKEALAFSSGWVDVRDTALGHVLALEKEAAGGERIITTAVNVANSLPPSVYSNHKLPTGYPELLTKDTVYSIVYDKAKEERILGIKFHTKEETTKDTLEDFAKRGDKVLVSGANGYLAMWVVRHLLERGYAVRGTIRSEEKGKYVKDYFTALGHGDNLELVVVEDIEKERSTKQSKMSTPSRTLLLPSISMQRAQKAYVIDPAIRGTVGILKSALKNGSKVKRIVVTSSTASIITPSDKPVTLTERDWNTVAPKVVEEKGADAGPPTMYQASKVLAEKAAWQFWEEHKAEVKWDLTVINPPYPPIHDVKSVDSLNTSVKLWYDKVVDPSPKSKEDLAFSSGWVDVRDASLAHVVALEKEAAGGERIIATAGSFNWQEFINIANSLPPSVYPKHKLPTGFPEIVSKDMVYKTVYSKEKEERILGVKFHTKEETTKDTLEDLTRRGW</sequence>
<dbReference type="InterPro" id="IPR050425">
    <property type="entry name" value="NAD(P)_dehydrat-like"/>
</dbReference>
<proteinExistence type="inferred from homology"/>
<keyword evidence="6" id="KW-1185">Reference proteome</keyword>
<dbReference type="STRING" id="231916.A0A409YU63"/>
<evidence type="ECO:0000256" key="1">
    <source>
        <dbReference type="ARBA" id="ARBA00023002"/>
    </source>
</evidence>
<dbReference type="InterPro" id="IPR001509">
    <property type="entry name" value="Epimerase_deHydtase"/>
</dbReference>
<feature type="region of interest" description="Disordered" evidence="3">
    <location>
        <begin position="143"/>
        <end position="165"/>
    </location>
</feature>
<protein>
    <recommendedName>
        <fullName evidence="4">NAD-dependent epimerase/dehydratase domain-containing protein</fullName>
    </recommendedName>
</protein>
<accession>A0A409YU63</accession>
<dbReference type="Proteomes" id="UP000284706">
    <property type="component" value="Unassembled WGS sequence"/>
</dbReference>
<evidence type="ECO:0000313" key="6">
    <source>
        <dbReference type="Proteomes" id="UP000284706"/>
    </source>
</evidence>
<comment type="similarity">
    <text evidence="2">Belongs to the NAD(P)-dependent epimerase/dehydratase family. Dihydroflavonol-4-reductase subfamily.</text>
</comment>
<comment type="caution">
    <text evidence="5">The sequence shown here is derived from an EMBL/GenBank/DDBJ whole genome shotgun (WGS) entry which is preliminary data.</text>
</comment>
<dbReference type="OrthoDB" id="2735536at2759"/>
<gene>
    <name evidence="5" type="ORF">CVT26_000732</name>
</gene>
<evidence type="ECO:0000259" key="4">
    <source>
        <dbReference type="Pfam" id="PF01370"/>
    </source>
</evidence>
<reference evidence="5 6" key="1">
    <citation type="journal article" date="2018" name="Evol. Lett.">
        <title>Horizontal gene cluster transfer increased hallucinogenic mushroom diversity.</title>
        <authorList>
            <person name="Reynolds H.T."/>
            <person name="Vijayakumar V."/>
            <person name="Gluck-Thaler E."/>
            <person name="Korotkin H.B."/>
            <person name="Matheny P.B."/>
            <person name="Slot J.C."/>
        </authorList>
    </citation>
    <scope>NUCLEOTIDE SEQUENCE [LARGE SCALE GENOMIC DNA]</scope>
    <source>
        <strain evidence="5 6">SRW20</strain>
    </source>
</reference>
<dbReference type="Gene3D" id="3.40.50.720">
    <property type="entry name" value="NAD(P)-binding Rossmann-like Domain"/>
    <property type="match status" value="3"/>
</dbReference>
<name>A0A409YU63_9AGAR</name>
<evidence type="ECO:0000256" key="3">
    <source>
        <dbReference type="SAM" id="MobiDB-lite"/>
    </source>
</evidence>
<dbReference type="PANTHER" id="PTHR10366:SF564">
    <property type="entry name" value="STEROL-4-ALPHA-CARBOXYLATE 3-DEHYDROGENASE, DECARBOXYLATING"/>
    <property type="match status" value="1"/>
</dbReference>
<dbReference type="PANTHER" id="PTHR10366">
    <property type="entry name" value="NAD DEPENDENT EPIMERASE/DEHYDRATASE"/>
    <property type="match status" value="1"/>
</dbReference>
<feature type="domain" description="NAD-dependent epimerase/dehydratase" evidence="4">
    <location>
        <begin position="10"/>
        <end position="192"/>
    </location>
</feature>